<dbReference type="RefSeq" id="WP_130255946.1">
    <property type="nucleotide sequence ID" value="NZ_PPSX01000045.1"/>
</dbReference>
<evidence type="ECO:0000313" key="1">
    <source>
        <dbReference type="EMBL" id="RZQ52662.1"/>
    </source>
</evidence>
<reference evidence="1 2" key="1">
    <citation type="submission" date="2018-01" db="EMBL/GenBank/DDBJ databases">
        <title>Co-occurrence of chitin degradation, pigmentation and bioactivity in marine Pseudoalteromonas.</title>
        <authorList>
            <person name="Paulsen S."/>
            <person name="Gram L."/>
            <person name="Machado H."/>
        </authorList>
    </citation>
    <scope>NUCLEOTIDE SEQUENCE [LARGE SCALE GENOMIC DNA]</scope>
    <source>
        <strain evidence="1 2">S3898</strain>
    </source>
</reference>
<evidence type="ECO:0000313" key="2">
    <source>
        <dbReference type="Proteomes" id="UP000291338"/>
    </source>
</evidence>
<dbReference type="Proteomes" id="UP000291338">
    <property type="component" value="Unassembled WGS sequence"/>
</dbReference>
<gene>
    <name evidence="1" type="ORF">C1E23_12795</name>
</gene>
<organism evidence="1 2">
    <name type="scientific">Pseudoalteromonas phenolica</name>
    <dbReference type="NCBI Taxonomy" id="161398"/>
    <lineage>
        <taxon>Bacteria</taxon>
        <taxon>Pseudomonadati</taxon>
        <taxon>Pseudomonadota</taxon>
        <taxon>Gammaproteobacteria</taxon>
        <taxon>Alteromonadales</taxon>
        <taxon>Pseudoalteromonadaceae</taxon>
        <taxon>Pseudoalteromonas</taxon>
    </lineage>
</organism>
<dbReference type="EMBL" id="PPSX01000045">
    <property type="protein sequence ID" value="RZQ52662.1"/>
    <property type="molecule type" value="Genomic_DNA"/>
</dbReference>
<name>A0A4Q7ILU5_9GAMM</name>
<protein>
    <submittedName>
        <fullName evidence="1">Uncharacterized protein</fullName>
    </submittedName>
</protein>
<proteinExistence type="predicted"/>
<comment type="caution">
    <text evidence="1">The sequence shown here is derived from an EMBL/GenBank/DDBJ whole genome shotgun (WGS) entry which is preliminary data.</text>
</comment>
<accession>A0A4Q7ILU5</accession>
<dbReference type="AlphaFoldDB" id="A0A4Q7ILU5"/>
<sequence length="315" mass="36826">MAMNKSLEKFLRKKKRTGKDVLNYQTIFEEELENLRRYCNGSGLVQESELIEDVTPAKKLWEHLFSELSVPASYYQLCLREHLIKQSKLDIDNLMCAFTYNYILKAKEYFSLQRFPMRYGREREKAYTSHEVFCIVQGALLGLACHIDNLFQMFSEGYQKGWHNRLHGRHMDFIILLYARYKSDVLAPLDCPFEYDEIIENWATTDLNKVTEYLTTLCDDQVVQAAAPPSKGYFDFDNGEWDFIPASALLLLKLRELSGLDNPEFIHPGFGHLNPLLEIEPQPFTLDPLLEKVVQRMKEQGFNEDDIFNRVIEGH</sequence>